<dbReference type="GeneID" id="100329211"/>
<dbReference type="AGR" id="Xenbase:XB-GENE-6464382"/>
<dbReference type="RefSeq" id="XP_018106592.1">
    <property type="nucleotide sequence ID" value="XM_018251103.2"/>
</dbReference>
<dbReference type="AlphaFoldDB" id="A0A1L8HYI1"/>
<dbReference type="PANTHER" id="PTHR16798">
    <property type="entry name" value="FANCONI ANEMIA GROUP C PROTEIN FANCC"/>
    <property type="match status" value="1"/>
</dbReference>
<evidence type="ECO:0000313" key="2">
    <source>
        <dbReference type="RefSeq" id="XP_018106592.1"/>
    </source>
</evidence>
<dbReference type="Proteomes" id="UP000186698">
    <property type="component" value="Chromosome 1L"/>
</dbReference>
<name>A0A1L8HYI1_XENLA</name>
<dbReference type="Xenbase" id="XB-GENE-6464382">
    <property type="gene designation" value="fancc.L"/>
</dbReference>
<dbReference type="PaxDb" id="8355-A0A1L8HYI1"/>
<reference evidence="2 3" key="1">
    <citation type="submission" date="2025-04" db="UniProtKB">
        <authorList>
            <consortium name="RefSeq"/>
        </authorList>
    </citation>
    <scope>IDENTIFICATION</scope>
    <source>
        <strain evidence="2 3">J_2021</strain>
        <tissue evidence="2 3">Erythrocytes</tissue>
    </source>
</reference>
<dbReference type="GO" id="GO:0043240">
    <property type="term" value="C:Fanconi anaemia nuclear complex"/>
    <property type="evidence" value="ECO:0000318"/>
    <property type="project" value="GO_Central"/>
</dbReference>
<dbReference type="InterPro" id="IPR000686">
    <property type="entry name" value="FANCC"/>
</dbReference>
<dbReference type="STRING" id="8355.A0A1L8HYI1"/>
<organism evidence="1 4">
    <name type="scientific">Xenopus laevis</name>
    <name type="common">African clawed frog</name>
    <dbReference type="NCBI Taxonomy" id="8355"/>
    <lineage>
        <taxon>Eukaryota</taxon>
        <taxon>Metazoa</taxon>
        <taxon>Chordata</taxon>
        <taxon>Craniata</taxon>
        <taxon>Vertebrata</taxon>
        <taxon>Euteleostomi</taxon>
        <taxon>Amphibia</taxon>
        <taxon>Batrachia</taxon>
        <taxon>Anura</taxon>
        <taxon>Pipoidea</taxon>
        <taxon>Pipidae</taxon>
        <taxon>Xenopodinae</taxon>
        <taxon>Xenopus</taxon>
        <taxon>Xenopus</taxon>
    </lineage>
</organism>
<dbReference type="OrthoDB" id="10046159at2759"/>
<gene>
    <name evidence="2 3 4 5 6" type="primary">fancc.L</name>
    <name evidence="2 3" type="synonym">fa3</name>
    <name evidence="2 3" type="synonym">fac</name>
    <name evidence="2 3 4 5" type="synonym">facc</name>
    <name evidence="2 3" type="synonym">fancc</name>
</gene>
<dbReference type="RefSeq" id="XP_041439623.1">
    <property type="nucleotide sequence ID" value="XM_041583689.1"/>
</dbReference>
<evidence type="ECO:0000313" key="4">
    <source>
        <dbReference type="RefSeq" id="XP_041439575.1"/>
    </source>
</evidence>
<dbReference type="OMA" id="RWHHRAS"/>
<dbReference type="PANTHER" id="PTHR16798:SF0">
    <property type="entry name" value="FANCONI ANEMIA GROUP C PROTEIN"/>
    <property type="match status" value="1"/>
</dbReference>
<sequence length="551" mass="63175">MAQVTPVPSLDLDFWLKKAHEWDQTDTLESQKDVCLHLPKLQEFLQHAYETLKHMSPNAAVEQFPPVGQLLGRLCENKFVLGHEETRNALICCLCCLQSSEPKSAVELKANSWVQNLLCHLFCSSEAIGHEEYKSIDKIGCTTVDYHSKLLKNIIASWIKQLTKPEGSNCENKLSGDYVRALSLRCIPILTLPDLVPLLEALLKYHSSEPKEVLDDEFLDRINNAILRKKILLSESAVLSLWLRHLPSLERAVLDLFQRLIAIQSKSLKEMEQIINDSVLAQAAQDPFIFRIIDNIFRNAILESDGNIKVITVVRLFTHLFIHIYQKNNTQVRFPLKAYFPNSDRLLVMALLRQPVGLQQDVCLAHLQSIIRMLSSVAKETRSRESVFESWFLLIHFGDWVDIAAELLMTSECEASDDLLWLLAFYYNPWNENQETSRTMTASRSVYERLLALRSSAAVCASKLQTLLEEEQQSGCHPCTLQLYRHLFIFFLLFSSEWHIAAKEFITHMTQTQEAAREVSDILARTVWRLSIPGMKSEKLITIVQELLHAF</sequence>
<dbReference type="PRINTS" id="PR00494">
    <property type="entry name" value="FANCONICGENE"/>
</dbReference>
<dbReference type="CTD" id="100329211"/>
<protein>
    <submittedName>
        <fullName evidence="2 3">FA complementation group C L homeolog isoform X1</fullName>
    </submittedName>
</protein>
<dbReference type="GO" id="GO:0034599">
    <property type="term" value="P:cellular response to oxidative stress"/>
    <property type="evidence" value="ECO:0000318"/>
    <property type="project" value="GO_Central"/>
</dbReference>
<dbReference type="RefSeq" id="XP_018106635.1">
    <property type="nucleotide sequence ID" value="XM_018251146.2"/>
</dbReference>
<keyword evidence="1" id="KW-1185">Reference proteome</keyword>
<evidence type="ECO:0000313" key="5">
    <source>
        <dbReference type="RefSeq" id="XP_041439623.1"/>
    </source>
</evidence>
<dbReference type="GO" id="GO:0036297">
    <property type="term" value="P:interstrand cross-link repair"/>
    <property type="evidence" value="ECO:0007669"/>
    <property type="project" value="InterPro"/>
</dbReference>
<accession>A0A1L8HYI1</accession>
<dbReference type="Pfam" id="PF02106">
    <property type="entry name" value="Fanconi_C"/>
    <property type="match status" value="1"/>
</dbReference>
<dbReference type="Bgee" id="100329211">
    <property type="expression patterns" value="Expressed in testis and 19 other cell types or tissues"/>
</dbReference>
<evidence type="ECO:0000313" key="3">
    <source>
        <dbReference type="RefSeq" id="XP_018106635.1"/>
    </source>
</evidence>
<proteinExistence type="predicted"/>
<evidence type="ECO:0000313" key="1">
    <source>
        <dbReference type="Proteomes" id="UP000186698"/>
    </source>
</evidence>
<dbReference type="GO" id="GO:0006289">
    <property type="term" value="P:nucleotide-excision repair"/>
    <property type="evidence" value="ECO:0000318"/>
    <property type="project" value="GO_Central"/>
</dbReference>
<evidence type="ECO:0000313" key="6">
    <source>
        <dbReference type="Xenbase" id="XB-GENE-6464382"/>
    </source>
</evidence>
<dbReference type="RefSeq" id="XP_041439575.1">
    <property type="nucleotide sequence ID" value="XM_041583641.1"/>
</dbReference>